<proteinExistence type="predicted"/>
<evidence type="ECO:0000256" key="1">
    <source>
        <dbReference type="PIRSR" id="PIRSR637460-1"/>
    </source>
</evidence>
<dbReference type="GO" id="GO:0004806">
    <property type="term" value="F:triacylglycerol lipase activity"/>
    <property type="evidence" value="ECO:0007669"/>
    <property type="project" value="TreeGrafter"/>
</dbReference>
<feature type="disulfide bond" evidence="2">
    <location>
        <begin position="50"/>
        <end position="74"/>
    </location>
</feature>
<protein>
    <submittedName>
        <fullName evidence="5">Lysophospholipase L1-like esterase</fullName>
    </submittedName>
</protein>
<dbReference type="CDD" id="cd01823">
    <property type="entry name" value="SEST_like"/>
    <property type="match status" value="1"/>
</dbReference>
<dbReference type="InterPro" id="IPR036514">
    <property type="entry name" value="SGNH_hydro_sf"/>
</dbReference>
<feature type="disulfide bond" evidence="2">
    <location>
        <begin position="177"/>
        <end position="225"/>
    </location>
</feature>
<dbReference type="SUPFAM" id="SSF52266">
    <property type="entry name" value="SGNH hydrolase"/>
    <property type="match status" value="1"/>
</dbReference>
<feature type="region of interest" description="Disordered" evidence="3">
    <location>
        <begin position="223"/>
        <end position="244"/>
    </location>
</feature>
<evidence type="ECO:0000313" key="6">
    <source>
        <dbReference type="Proteomes" id="UP000576821"/>
    </source>
</evidence>
<dbReference type="AlphaFoldDB" id="A0A846MH40"/>
<evidence type="ECO:0000259" key="4">
    <source>
        <dbReference type="Pfam" id="PF13472"/>
    </source>
</evidence>
<accession>A0A846MH40</accession>
<keyword evidence="6" id="KW-1185">Reference proteome</keyword>
<gene>
    <name evidence="5" type="ORF">FHS54_003015</name>
</gene>
<dbReference type="Gene3D" id="3.40.50.1110">
    <property type="entry name" value="SGNH hydrolase"/>
    <property type="match status" value="1"/>
</dbReference>
<sequence>MTLLVLAGCATTSPHAVQPLQPGSRYVALGSSYAAGAGIGPIVPGTPQRCGQTVNNYPRLLAQRLGLELTDASCGGATSANILGSWGELPPQIAAVAPDTRLVTVTIGGNDVGYVRDLFRAMCRGARCPAAPPVTDAGWATLERNMRQIAREVHKRAPRAKLVFVDYLRIIPDGTPCAAVPLTSEQAAHSRAIFRRLASVTARVAKEEGAMLLPAGELSKAHDGCSSEPWAQASPAKAAPWHPTAAGHAGIADALAAQLAPR</sequence>
<evidence type="ECO:0000313" key="5">
    <source>
        <dbReference type="EMBL" id="NIJ18015.1"/>
    </source>
</evidence>
<dbReference type="InterPro" id="IPR013830">
    <property type="entry name" value="SGNH_hydro"/>
</dbReference>
<feature type="active site" description="Nucleophile" evidence="1">
    <location>
        <position position="32"/>
    </location>
</feature>
<dbReference type="Pfam" id="PF13472">
    <property type="entry name" value="Lipase_GDSL_2"/>
    <property type="match status" value="1"/>
</dbReference>
<reference evidence="5 6" key="1">
    <citation type="submission" date="2020-03" db="EMBL/GenBank/DDBJ databases">
        <title>Genomic Encyclopedia of Type Strains, Phase IV (KMG-IV): sequencing the most valuable type-strain genomes for metagenomic binning, comparative biology and taxonomic classification.</title>
        <authorList>
            <person name="Goeker M."/>
        </authorList>
    </citation>
    <scope>NUCLEOTIDE SEQUENCE [LARGE SCALE GENOMIC DNA]</scope>
    <source>
        <strain evidence="5 6">DSM 21299</strain>
    </source>
</reference>
<evidence type="ECO:0000256" key="3">
    <source>
        <dbReference type="SAM" id="MobiDB-lite"/>
    </source>
</evidence>
<organism evidence="5 6">
    <name type="scientific">Sphingobium vermicomposti</name>
    <dbReference type="NCBI Taxonomy" id="529005"/>
    <lineage>
        <taxon>Bacteria</taxon>
        <taxon>Pseudomonadati</taxon>
        <taxon>Pseudomonadota</taxon>
        <taxon>Alphaproteobacteria</taxon>
        <taxon>Sphingomonadales</taxon>
        <taxon>Sphingomonadaceae</taxon>
        <taxon>Sphingobium</taxon>
    </lineage>
</organism>
<dbReference type="PANTHER" id="PTHR37981:SF1">
    <property type="entry name" value="SGNH HYDROLASE-TYPE ESTERASE DOMAIN-CONTAINING PROTEIN"/>
    <property type="match status" value="1"/>
</dbReference>
<dbReference type="EMBL" id="JAASQR010000004">
    <property type="protein sequence ID" value="NIJ18015.1"/>
    <property type="molecule type" value="Genomic_DNA"/>
</dbReference>
<name>A0A846MH40_9SPHN</name>
<comment type="caution">
    <text evidence="5">The sequence shown here is derived from an EMBL/GenBank/DDBJ whole genome shotgun (WGS) entry which is preliminary data.</text>
</comment>
<dbReference type="Proteomes" id="UP000576821">
    <property type="component" value="Unassembled WGS sequence"/>
</dbReference>
<feature type="domain" description="SGNH hydrolase-type esterase" evidence="4">
    <location>
        <begin position="28"/>
        <end position="249"/>
    </location>
</feature>
<dbReference type="PANTHER" id="PTHR37981">
    <property type="entry name" value="LIPASE 2"/>
    <property type="match status" value="1"/>
</dbReference>
<keyword evidence="2" id="KW-1015">Disulfide bond</keyword>
<dbReference type="RefSeq" id="WP_167304916.1">
    <property type="nucleotide sequence ID" value="NZ_JAASQR010000004.1"/>
</dbReference>
<dbReference type="InterPro" id="IPR037460">
    <property type="entry name" value="SEST-like"/>
</dbReference>
<dbReference type="GO" id="GO:0019433">
    <property type="term" value="P:triglyceride catabolic process"/>
    <property type="evidence" value="ECO:0007669"/>
    <property type="project" value="TreeGrafter"/>
</dbReference>
<evidence type="ECO:0000256" key="2">
    <source>
        <dbReference type="PIRSR" id="PIRSR637460-2"/>
    </source>
</evidence>
<feature type="active site" evidence="1">
    <location>
        <position position="242"/>
    </location>
</feature>